<feature type="transmembrane region" description="Helical" evidence="8">
    <location>
        <begin position="213"/>
        <end position="235"/>
    </location>
</feature>
<dbReference type="EMBL" id="JAGPUO010000010">
    <property type="protein sequence ID" value="KAG5660319.1"/>
    <property type="molecule type" value="Genomic_DNA"/>
</dbReference>
<dbReference type="GO" id="GO:0046872">
    <property type="term" value="F:metal ion binding"/>
    <property type="evidence" value="ECO:0007669"/>
    <property type="project" value="UniProtKB-KW"/>
</dbReference>
<evidence type="ECO:0000256" key="5">
    <source>
        <dbReference type="ARBA" id="ARBA00023002"/>
    </source>
</evidence>
<keyword evidence="8" id="KW-0812">Transmembrane</keyword>
<evidence type="ECO:0000313" key="11">
    <source>
        <dbReference type="EMBL" id="KAG5660319.1"/>
    </source>
</evidence>
<keyword evidence="3" id="KW-0349">Heme</keyword>
<dbReference type="GO" id="GO:0004601">
    <property type="term" value="F:peroxidase activity"/>
    <property type="evidence" value="ECO:0007669"/>
    <property type="project" value="UniProtKB-KW"/>
</dbReference>
<dbReference type="AlphaFoldDB" id="A0A9P7H203"/>
<evidence type="ECO:0000256" key="7">
    <source>
        <dbReference type="ARBA" id="ARBA00025795"/>
    </source>
</evidence>
<evidence type="ECO:0000256" key="4">
    <source>
        <dbReference type="ARBA" id="ARBA00022723"/>
    </source>
</evidence>
<comment type="cofactor">
    <cofactor evidence="1">
        <name>heme b</name>
        <dbReference type="ChEBI" id="CHEBI:60344"/>
    </cofactor>
</comment>
<protein>
    <recommendedName>
        <fullName evidence="10">Heme haloperoxidase family profile domain-containing protein</fullName>
    </recommendedName>
</protein>
<evidence type="ECO:0000256" key="1">
    <source>
        <dbReference type="ARBA" id="ARBA00001970"/>
    </source>
</evidence>
<feature type="transmembrane region" description="Helical" evidence="8">
    <location>
        <begin position="312"/>
        <end position="331"/>
    </location>
</feature>
<dbReference type="PANTHER" id="PTHR33577">
    <property type="entry name" value="STERIGMATOCYSTIN BIOSYNTHESIS PEROXIDASE STCC-RELATED"/>
    <property type="match status" value="1"/>
</dbReference>
<keyword evidence="4" id="KW-0479">Metal-binding</keyword>
<keyword evidence="2" id="KW-0575">Peroxidase</keyword>
<keyword evidence="12" id="KW-1185">Reference proteome</keyword>
<dbReference type="PROSITE" id="PS51405">
    <property type="entry name" value="HEME_HALOPEROXIDASE"/>
    <property type="match status" value="1"/>
</dbReference>
<dbReference type="PANTHER" id="PTHR33577:SF19">
    <property type="entry name" value="HEME HALOPEROXIDASE FAMILY PROFILE DOMAIN-CONTAINING PROTEIN-RELATED"/>
    <property type="match status" value="1"/>
</dbReference>
<keyword evidence="5" id="KW-0560">Oxidoreductase</keyword>
<dbReference type="Proteomes" id="UP000782241">
    <property type="component" value="Unassembled WGS sequence"/>
</dbReference>
<feature type="chain" id="PRO_5040469152" description="Heme haloperoxidase family profile domain-containing protein" evidence="9">
    <location>
        <begin position="18"/>
        <end position="359"/>
    </location>
</feature>
<gene>
    <name evidence="11" type="ORF">KAF25_003841</name>
</gene>
<evidence type="ECO:0000256" key="2">
    <source>
        <dbReference type="ARBA" id="ARBA00022559"/>
    </source>
</evidence>
<feature type="transmembrane region" description="Helical" evidence="8">
    <location>
        <begin position="285"/>
        <end position="305"/>
    </location>
</feature>
<feature type="transmembrane region" description="Helical" evidence="8">
    <location>
        <begin position="247"/>
        <end position="265"/>
    </location>
</feature>
<dbReference type="Gene3D" id="1.10.489.10">
    <property type="entry name" value="Chloroperoxidase-like"/>
    <property type="match status" value="1"/>
</dbReference>
<evidence type="ECO:0000256" key="3">
    <source>
        <dbReference type="ARBA" id="ARBA00022617"/>
    </source>
</evidence>
<keyword evidence="8" id="KW-0472">Membrane</keyword>
<feature type="transmembrane region" description="Helical" evidence="8">
    <location>
        <begin position="337"/>
        <end position="358"/>
    </location>
</feature>
<name>A0A9P7H203_9HYPO</name>
<keyword evidence="9" id="KW-0732">Signal</keyword>
<accession>A0A9P7H203</accession>
<keyword evidence="6" id="KW-0408">Iron</keyword>
<evidence type="ECO:0000256" key="6">
    <source>
        <dbReference type="ARBA" id="ARBA00023004"/>
    </source>
</evidence>
<evidence type="ECO:0000259" key="10">
    <source>
        <dbReference type="PROSITE" id="PS51405"/>
    </source>
</evidence>
<evidence type="ECO:0000313" key="12">
    <source>
        <dbReference type="Proteomes" id="UP000782241"/>
    </source>
</evidence>
<evidence type="ECO:0000256" key="9">
    <source>
        <dbReference type="SAM" id="SignalP"/>
    </source>
</evidence>
<proteinExistence type="inferred from homology"/>
<reference evidence="11" key="1">
    <citation type="submission" date="2021-04" db="EMBL/GenBank/DDBJ databases">
        <title>Draft genome of Fusarium avenaceum strain F156N33, isolated from an atmospheric sample in Virginia.</title>
        <authorList>
            <person name="Yang S."/>
            <person name="Vinatzer B.A."/>
            <person name="Coleman J."/>
        </authorList>
    </citation>
    <scope>NUCLEOTIDE SEQUENCE</scope>
    <source>
        <strain evidence="11">F156N33</strain>
    </source>
</reference>
<comment type="caution">
    <text evidence="11">The sequence shown here is derived from an EMBL/GenBank/DDBJ whole genome shotgun (WGS) entry which is preliminary data.</text>
</comment>
<dbReference type="InterPro" id="IPR000028">
    <property type="entry name" value="Chloroperoxidase"/>
</dbReference>
<feature type="domain" description="Heme haloperoxidase family profile" evidence="10">
    <location>
        <begin position="17"/>
        <end position="221"/>
    </location>
</feature>
<comment type="similarity">
    <text evidence="7">Belongs to the chloroperoxidase family.</text>
</comment>
<sequence>MLFNVAFFASAALAVSAANEWQAPASSDRRSPCPMVNAVANHGYLPRNGLNISLEDLIVAFTDAVNLDPAATTLVGLKALTTGNNVTFNLDDLKQHGVIEHDGSLSRGDIYFGDNISFNETIWDSTASHFTESTISIKTAAKARKDRLEAAAAVNPEFSLPASQAQFSFIETALYLSVFGNTDDGNAKTEWVKTLFQEERIPFEEGFKRSETVVTAAGILGMVAKVAAASLIHCLDIFNTVVQKMPSVAAITIFIFGLSAFNHGVSNLVSPRKALAAKQLHESALPALNGFSVAIIGIGIYYMLAAYQENRAFFALTLARFISASIFWFQGPAWRVIATWEAISAVMTAAALAGEAYLA</sequence>
<keyword evidence="8" id="KW-1133">Transmembrane helix</keyword>
<feature type="signal peptide" evidence="9">
    <location>
        <begin position="1"/>
        <end position="17"/>
    </location>
</feature>
<dbReference type="Pfam" id="PF01328">
    <property type="entry name" value="Peroxidase_2"/>
    <property type="match status" value="1"/>
</dbReference>
<evidence type="ECO:0000256" key="8">
    <source>
        <dbReference type="SAM" id="Phobius"/>
    </source>
</evidence>
<dbReference type="SUPFAM" id="SSF47571">
    <property type="entry name" value="Cloroperoxidase"/>
    <property type="match status" value="1"/>
</dbReference>
<dbReference type="InterPro" id="IPR036851">
    <property type="entry name" value="Chloroperoxidase-like_sf"/>
</dbReference>
<organism evidence="11 12">
    <name type="scientific">Fusarium avenaceum</name>
    <dbReference type="NCBI Taxonomy" id="40199"/>
    <lineage>
        <taxon>Eukaryota</taxon>
        <taxon>Fungi</taxon>
        <taxon>Dikarya</taxon>
        <taxon>Ascomycota</taxon>
        <taxon>Pezizomycotina</taxon>
        <taxon>Sordariomycetes</taxon>
        <taxon>Hypocreomycetidae</taxon>
        <taxon>Hypocreales</taxon>
        <taxon>Nectriaceae</taxon>
        <taxon>Fusarium</taxon>
        <taxon>Fusarium tricinctum species complex</taxon>
    </lineage>
</organism>